<name>A0A6H5GL56_9HEMI</name>
<dbReference type="AlphaFoldDB" id="A0A6H5GL56"/>
<protein>
    <submittedName>
        <fullName evidence="1">Uncharacterized protein</fullName>
    </submittedName>
</protein>
<accession>A0A6H5GL56</accession>
<sequence length="52" mass="5664">MKSVRMIGRLSGSWNVESCLGRKIGCGLSRWCGVVQESRLDAASLKDQGSYS</sequence>
<keyword evidence="2" id="KW-1185">Reference proteome</keyword>
<evidence type="ECO:0000313" key="2">
    <source>
        <dbReference type="Proteomes" id="UP000479000"/>
    </source>
</evidence>
<evidence type="ECO:0000313" key="1">
    <source>
        <dbReference type="EMBL" id="CAB0002731.1"/>
    </source>
</evidence>
<reference evidence="1 2" key="1">
    <citation type="submission" date="2020-02" db="EMBL/GenBank/DDBJ databases">
        <authorList>
            <person name="Ferguson B K."/>
        </authorList>
    </citation>
    <scope>NUCLEOTIDE SEQUENCE [LARGE SCALE GENOMIC DNA]</scope>
</reference>
<proteinExistence type="predicted"/>
<dbReference type="Proteomes" id="UP000479000">
    <property type="component" value="Unassembled WGS sequence"/>
</dbReference>
<gene>
    <name evidence="1" type="ORF">NTEN_LOCUS8518</name>
</gene>
<dbReference type="EMBL" id="CADCXU010012851">
    <property type="protein sequence ID" value="CAB0002731.1"/>
    <property type="molecule type" value="Genomic_DNA"/>
</dbReference>
<organism evidence="1 2">
    <name type="scientific">Nesidiocoris tenuis</name>
    <dbReference type="NCBI Taxonomy" id="355587"/>
    <lineage>
        <taxon>Eukaryota</taxon>
        <taxon>Metazoa</taxon>
        <taxon>Ecdysozoa</taxon>
        <taxon>Arthropoda</taxon>
        <taxon>Hexapoda</taxon>
        <taxon>Insecta</taxon>
        <taxon>Pterygota</taxon>
        <taxon>Neoptera</taxon>
        <taxon>Paraneoptera</taxon>
        <taxon>Hemiptera</taxon>
        <taxon>Heteroptera</taxon>
        <taxon>Panheteroptera</taxon>
        <taxon>Cimicomorpha</taxon>
        <taxon>Miridae</taxon>
        <taxon>Dicyphina</taxon>
        <taxon>Nesidiocoris</taxon>
    </lineage>
</organism>
<feature type="non-terminal residue" evidence="1">
    <location>
        <position position="52"/>
    </location>
</feature>